<dbReference type="SUPFAM" id="SSF57362">
    <property type="entry name" value="BPTI-like"/>
    <property type="match status" value="3"/>
</dbReference>
<dbReference type="CDD" id="cd00109">
    <property type="entry name" value="Kunitz-type"/>
    <property type="match status" value="1"/>
</dbReference>
<keyword evidence="1" id="KW-0646">Protease inhibitor</keyword>
<organism evidence="7">
    <name type="scientific">Lepeophtheirus salmonis</name>
    <name type="common">Salmon louse</name>
    <name type="synonym">Caligus salmonis</name>
    <dbReference type="NCBI Taxonomy" id="72036"/>
    <lineage>
        <taxon>Eukaryota</taxon>
        <taxon>Metazoa</taxon>
        <taxon>Ecdysozoa</taxon>
        <taxon>Arthropoda</taxon>
        <taxon>Crustacea</taxon>
        <taxon>Multicrustacea</taxon>
        <taxon>Hexanauplia</taxon>
        <taxon>Copepoda</taxon>
        <taxon>Siphonostomatoida</taxon>
        <taxon>Caligidae</taxon>
        <taxon>Lepeophtheirus</taxon>
    </lineage>
</organism>
<evidence type="ECO:0000256" key="2">
    <source>
        <dbReference type="ARBA" id="ARBA00022900"/>
    </source>
</evidence>
<name>A0A0K2UFB3_LEPSM</name>
<dbReference type="OrthoDB" id="4473401at2759"/>
<dbReference type="PANTHER" id="PTHR10083">
    <property type="entry name" value="KUNITZ-TYPE PROTEASE INHIBITOR-RELATED"/>
    <property type="match status" value="1"/>
</dbReference>
<dbReference type="EMBL" id="HACA01019020">
    <property type="protein sequence ID" value="CDW36381.1"/>
    <property type="molecule type" value="Transcribed_RNA"/>
</dbReference>
<dbReference type="Gene3D" id="4.10.410.10">
    <property type="entry name" value="Pancreatic trypsin inhibitor Kunitz domain"/>
    <property type="match status" value="2"/>
</dbReference>
<dbReference type="SMART" id="SM00131">
    <property type="entry name" value="KU"/>
    <property type="match status" value="3"/>
</dbReference>
<dbReference type="GO" id="GO:0004867">
    <property type="term" value="F:serine-type endopeptidase inhibitor activity"/>
    <property type="evidence" value="ECO:0007669"/>
    <property type="project" value="UniProtKB-KW"/>
</dbReference>
<evidence type="ECO:0000259" key="6">
    <source>
        <dbReference type="PROSITE" id="PS50279"/>
    </source>
</evidence>
<keyword evidence="5" id="KW-0732">Signal</keyword>
<evidence type="ECO:0000256" key="3">
    <source>
        <dbReference type="ARBA" id="ARBA00023157"/>
    </source>
</evidence>
<evidence type="ECO:0000256" key="5">
    <source>
        <dbReference type="SAM" id="SignalP"/>
    </source>
</evidence>
<dbReference type="InterPro" id="IPR020901">
    <property type="entry name" value="Prtase_inh_Kunz-CS"/>
</dbReference>
<sequence>MFGARIIIQLMCLFELCPIILSDTYMHSNDIRCLKTPAGTQATYDDCMSYGSFPFPYGNEIEVLWTFHYFRKKCFPFTHNGCVPRSANWFYTEKMCNDICGHYINEANKSNTENVTESGPLPENVTERGPLPENISEKGNTTTNQKVFFGSSNNGNDSMKSKNESPNAQKESKGSIDTSSSFNSLGPCSELPAFGSCVNFRKYDLTLKKWTQYPQEIMYTYRRGECKEFIFSAGNCGKNMNLFSRIEECESSCGNMTKACEQMPFKEGMKCSKANSTSAMRGLGPVPRFSYNGGTCTPFWYYGCGGTQNNFVSLLECEKICSNGENTQPRSTTRSPSWIMPTLKTDYDDTKVDPGAEGLENSIF</sequence>
<dbReference type="InterPro" id="IPR050098">
    <property type="entry name" value="TFPI/VKTCI-like"/>
</dbReference>
<evidence type="ECO:0000256" key="4">
    <source>
        <dbReference type="SAM" id="MobiDB-lite"/>
    </source>
</evidence>
<evidence type="ECO:0000313" key="7">
    <source>
        <dbReference type="EMBL" id="CDW36381.1"/>
    </source>
</evidence>
<accession>A0A0K2UFB3</accession>
<dbReference type="PROSITE" id="PS00280">
    <property type="entry name" value="BPTI_KUNITZ_1"/>
    <property type="match status" value="1"/>
</dbReference>
<dbReference type="PROSITE" id="PS50279">
    <property type="entry name" value="BPTI_KUNITZ_2"/>
    <property type="match status" value="2"/>
</dbReference>
<reference evidence="7" key="1">
    <citation type="submission" date="2014-05" db="EMBL/GenBank/DDBJ databases">
        <authorList>
            <person name="Chronopoulou M."/>
        </authorList>
    </citation>
    <scope>NUCLEOTIDE SEQUENCE</scope>
    <source>
        <tissue evidence="7">Whole organism</tissue>
    </source>
</reference>
<protein>
    <submittedName>
        <fullName evidence="7">BPTI/Kunitz domaincontaining proteinlike [Chrysemys picta]</fullName>
    </submittedName>
</protein>
<feature type="compositionally biased region" description="Polar residues" evidence="4">
    <location>
        <begin position="137"/>
        <end position="178"/>
    </location>
</feature>
<proteinExistence type="predicted"/>
<feature type="region of interest" description="Disordered" evidence="4">
    <location>
        <begin position="111"/>
        <end position="178"/>
    </location>
</feature>
<feature type="domain" description="BPTI/Kunitz inhibitor" evidence="6">
    <location>
        <begin position="188"/>
        <end position="253"/>
    </location>
</feature>
<dbReference type="AlphaFoldDB" id="A0A0K2UFB3"/>
<feature type="signal peptide" evidence="5">
    <location>
        <begin position="1"/>
        <end position="22"/>
    </location>
</feature>
<keyword evidence="2" id="KW-0722">Serine protease inhibitor</keyword>
<feature type="chain" id="PRO_5005488682" evidence="5">
    <location>
        <begin position="23"/>
        <end position="364"/>
    </location>
</feature>
<dbReference type="PANTHER" id="PTHR10083:SF374">
    <property type="entry name" value="BPTI_KUNITZ INHIBITOR DOMAIN-CONTAINING PROTEIN"/>
    <property type="match status" value="1"/>
</dbReference>
<dbReference type="InterPro" id="IPR002223">
    <property type="entry name" value="Kunitz_BPTI"/>
</dbReference>
<keyword evidence="3" id="KW-1015">Disulfide bond</keyword>
<dbReference type="InterPro" id="IPR036880">
    <property type="entry name" value="Kunitz_BPTI_sf"/>
</dbReference>
<dbReference type="Pfam" id="PF00014">
    <property type="entry name" value="Kunitz_BPTI"/>
    <property type="match status" value="1"/>
</dbReference>
<evidence type="ECO:0000256" key="1">
    <source>
        <dbReference type="ARBA" id="ARBA00022690"/>
    </source>
</evidence>
<feature type="domain" description="BPTI/Kunitz inhibitor" evidence="6">
    <location>
        <begin position="271"/>
        <end position="321"/>
    </location>
</feature>